<feature type="transmembrane region" description="Helical" evidence="7">
    <location>
        <begin position="445"/>
        <end position="463"/>
    </location>
</feature>
<keyword evidence="3 7" id="KW-1133">Transmembrane helix</keyword>
<evidence type="ECO:0000259" key="8">
    <source>
        <dbReference type="Pfam" id="PF00361"/>
    </source>
</evidence>
<dbReference type="InterPro" id="IPR003945">
    <property type="entry name" value="NU5C-like"/>
</dbReference>
<dbReference type="Gene3D" id="1.20.5.2700">
    <property type="match status" value="1"/>
</dbReference>
<accession>A0A7M2WUU5</accession>
<keyword evidence="4 7" id="KW-0472">Membrane</keyword>
<organism evidence="10 11">
    <name type="scientific">Humisphaera borealis</name>
    <dbReference type="NCBI Taxonomy" id="2807512"/>
    <lineage>
        <taxon>Bacteria</taxon>
        <taxon>Pseudomonadati</taxon>
        <taxon>Planctomycetota</taxon>
        <taxon>Phycisphaerae</taxon>
        <taxon>Tepidisphaerales</taxon>
        <taxon>Tepidisphaeraceae</taxon>
        <taxon>Humisphaera</taxon>
    </lineage>
</organism>
<evidence type="ECO:0000313" key="11">
    <source>
        <dbReference type="Proteomes" id="UP000593765"/>
    </source>
</evidence>
<sequence>MDFALQYPYLIPLLPLIGAIIAGFFGARFLKGQSHWPIWLGVGAAAVLSLTLLVHALGLHEEPLKFSYTWFQWIKLGGSADGALGQPGKSFLVNFGYYFDPLTSVMLAVVCGIGFFITVFAAGYMKGEGGYYRFFAYLGLFIFMMTNLVMGENLIMLYLGWEGVGLCSYLLIGYYYDKPAAREAAKKAFLVNRIGDFGFALGIMLCFSAFGTVSYFGDPAVAGDGLLEMAAAGNLTEYQTCALTFIPFLLMVGAFGKSAQFPLYVWLPDAMEGPTPVSALIHAATMVTAGIYMIARCGSLFVGNEAAMITVAAVGAFTAIFAGFIALRQFDLKKVFAYSTVSQLGFMFVGVGVLAPVAAVFHLVTHAFFKALLFLSSGVVMHAMNGILDLRQMSGLKEVLPKTRWLMLIGCLALAGMVPFSGFFSKDEIIHAAEHGALHGHIGRLILTVVLLATAFMTAYYTFRLYFRVFEGPLKVPEAPADAHGHGGHGHDDHGHGGHDSHGHGDHGHHNHEPMIMIAPLAVLAVGALLAGFLNWPVHGLGHFLGESESFKLAYKVASARFAELDPVPMGQPSSEAHGLVNAVMVISFVIAALGIFTAYVFHLKDRALADRKAAGMPAVTSLLDGKFWVDEIFIAGIVEPLRMFGKVLWNIDKYLVDGIVAAVGWTPQLGGWVLKLGVQRGSLQGYAAAMLFGVVVILVLVFM</sequence>
<feature type="transmembrane region" description="Helical" evidence="7">
    <location>
        <begin position="405"/>
        <end position="425"/>
    </location>
</feature>
<feature type="region of interest" description="Disordered" evidence="6">
    <location>
        <begin position="480"/>
        <end position="509"/>
    </location>
</feature>
<dbReference type="GO" id="GO:0008137">
    <property type="term" value="F:NADH dehydrogenase (ubiquinone) activity"/>
    <property type="evidence" value="ECO:0007669"/>
    <property type="project" value="InterPro"/>
</dbReference>
<dbReference type="Pfam" id="PF00662">
    <property type="entry name" value="Proton_antipo_N"/>
    <property type="match status" value="1"/>
</dbReference>
<keyword evidence="2 5" id="KW-0812">Transmembrane</keyword>
<feature type="transmembrane region" description="Helical" evidence="7">
    <location>
        <begin position="6"/>
        <end position="26"/>
    </location>
</feature>
<evidence type="ECO:0000259" key="9">
    <source>
        <dbReference type="Pfam" id="PF00662"/>
    </source>
</evidence>
<dbReference type="GO" id="GO:0042773">
    <property type="term" value="P:ATP synthesis coupled electron transport"/>
    <property type="evidence" value="ECO:0007669"/>
    <property type="project" value="InterPro"/>
</dbReference>
<feature type="transmembrane region" description="Helical" evidence="7">
    <location>
        <begin position="197"/>
        <end position="217"/>
    </location>
</feature>
<feature type="domain" description="NADH-Ubiquinone oxidoreductase (complex I) chain 5 N-terminal" evidence="9">
    <location>
        <begin position="90"/>
        <end position="135"/>
    </location>
</feature>
<dbReference type="InterPro" id="IPR018393">
    <property type="entry name" value="NADHpl_OxRdtase_5_subgr"/>
</dbReference>
<dbReference type="EMBL" id="CP063458">
    <property type="protein sequence ID" value="QOV89064.1"/>
    <property type="molecule type" value="Genomic_DNA"/>
</dbReference>
<evidence type="ECO:0000256" key="1">
    <source>
        <dbReference type="ARBA" id="ARBA00004127"/>
    </source>
</evidence>
<feature type="transmembrane region" description="Helical" evidence="7">
    <location>
        <begin position="38"/>
        <end position="58"/>
    </location>
</feature>
<dbReference type="GO" id="GO:0015990">
    <property type="term" value="P:electron transport coupled proton transport"/>
    <property type="evidence" value="ECO:0007669"/>
    <property type="project" value="TreeGrafter"/>
</dbReference>
<dbReference type="NCBIfam" id="NF005141">
    <property type="entry name" value="PRK06590.1"/>
    <property type="match status" value="1"/>
</dbReference>
<feature type="domain" description="NADH:quinone oxidoreductase/Mrp antiporter transmembrane" evidence="8">
    <location>
        <begin position="152"/>
        <end position="433"/>
    </location>
</feature>
<evidence type="ECO:0000256" key="6">
    <source>
        <dbReference type="SAM" id="MobiDB-lite"/>
    </source>
</evidence>
<feature type="transmembrane region" description="Helical" evidence="7">
    <location>
        <begin position="102"/>
        <end position="124"/>
    </location>
</feature>
<dbReference type="RefSeq" id="WP_206292082.1">
    <property type="nucleotide sequence ID" value="NZ_CP063458.1"/>
</dbReference>
<dbReference type="PRINTS" id="PR01434">
    <property type="entry name" value="NADHDHGNASE5"/>
</dbReference>
<comment type="subcellular location">
    <subcellularLocation>
        <location evidence="1">Endomembrane system</location>
        <topology evidence="1">Multi-pass membrane protein</topology>
    </subcellularLocation>
    <subcellularLocation>
        <location evidence="5">Membrane</location>
        <topology evidence="5">Multi-pass membrane protein</topology>
    </subcellularLocation>
</comment>
<feature type="transmembrane region" description="Helical" evidence="7">
    <location>
        <begin position="307"/>
        <end position="328"/>
    </location>
</feature>
<dbReference type="PANTHER" id="PTHR42829">
    <property type="entry name" value="NADH-UBIQUINONE OXIDOREDUCTASE CHAIN 5"/>
    <property type="match status" value="1"/>
</dbReference>
<reference evidence="10 11" key="1">
    <citation type="submission" date="2020-10" db="EMBL/GenBank/DDBJ databases">
        <title>Wide distribution of Phycisphaera-like planctomycetes from WD2101 soil group in peatlands and genome analysis of the first cultivated representative.</title>
        <authorList>
            <person name="Dedysh S.N."/>
            <person name="Beletsky A.V."/>
            <person name="Ivanova A."/>
            <person name="Kulichevskaya I.S."/>
            <person name="Suzina N.E."/>
            <person name="Philippov D.A."/>
            <person name="Rakitin A.L."/>
            <person name="Mardanov A.V."/>
            <person name="Ravin N.V."/>
        </authorList>
    </citation>
    <scope>NUCLEOTIDE SEQUENCE [LARGE SCALE GENOMIC DNA]</scope>
    <source>
        <strain evidence="10 11">M1803</strain>
    </source>
</reference>
<evidence type="ECO:0000256" key="5">
    <source>
        <dbReference type="RuleBase" id="RU000320"/>
    </source>
</evidence>
<dbReference type="PANTHER" id="PTHR42829:SF2">
    <property type="entry name" value="NADH-UBIQUINONE OXIDOREDUCTASE CHAIN 5"/>
    <property type="match status" value="1"/>
</dbReference>
<dbReference type="Proteomes" id="UP000593765">
    <property type="component" value="Chromosome"/>
</dbReference>
<dbReference type="GO" id="GO:0012505">
    <property type="term" value="C:endomembrane system"/>
    <property type="evidence" value="ECO:0007669"/>
    <property type="project" value="UniProtKB-SubCell"/>
</dbReference>
<feature type="compositionally biased region" description="Basic and acidic residues" evidence="6">
    <location>
        <begin position="481"/>
        <end position="509"/>
    </location>
</feature>
<feature type="transmembrane region" description="Helical" evidence="7">
    <location>
        <begin position="131"/>
        <end position="149"/>
    </location>
</feature>
<evidence type="ECO:0000256" key="3">
    <source>
        <dbReference type="ARBA" id="ARBA00022989"/>
    </source>
</evidence>
<dbReference type="KEGG" id="hbs:IPV69_23045"/>
<gene>
    <name evidence="10" type="primary">nuoL</name>
    <name evidence="10" type="ORF">IPV69_23045</name>
</gene>
<feature type="transmembrane region" description="Helical" evidence="7">
    <location>
        <begin position="277"/>
        <end position="295"/>
    </location>
</feature>
<feature type="transmembrane region" description="Helical" evidence="7">
    <location>
        <begin position="155"/>
        <end position="176"/>
    </location>
</feature>
<evidence type="ECO:0000256" key="7">
    <source>
        <dbReference type="SAM" id="Phobius"/>
    </source>
</evidence>
<dbReference type="GO" id="GO:0003954">
    <property type="term" value="F:NADH dehydrogenase activity"/>
    <property type="evidence" value="ECO:0007669"/>
    <property type="project" value="TreeGrafter"/>
</dbReference>
<dbReference type="GO" id="GO:0016020">
    <property type="term" value="C:membrane"/>
    <property type="evidence" value="ECO:0007669"/>
    <property type="project" value="UniProtKB-SubCell"/>
</dbReference>
<feature type="transmembrane region" description="Helical" evidence="7">
    <location>
        <begin position="684"/>
        <end position="703"/>
    </location>
</feature>
<dbReference type="AlphaFoldDB" id="A0A7M2WUU5"/>
<feature type="transmembrane region" description="Helical" evidence="7">
    <location>
        <begin position="335"/>
        <end position="361"/>
    </location>
</feature>
<evidence type="ECO:0000256" key="4">
    <source>
        <dbReference type="ARBA" id="ARBA00023136"/>
    </source>
</evidence>
<keyword evidence="11" id="KW-1185">Reference proteome</keyword>
<dbReference type="InterPro" id="IPR001516">
    <property type="entry name" value="Proton_antipo_N"/>
</dbReference>
<dbReference type="InterPro" id="IPR001750">
    <property type="entry name" value="ND/Mrp_TM"/>
</dbReference>
<dbReference type="Pfam" id="PF00361">
    <property type="entry name" value="Proton_antipo_M"/>
    <property type="match status" value="1"/>
</dbReference>
<feature type="transmembrane region" description="Helical" evidence="7">
    <location>
        <begin position="516"/>
        <end position="536"/>
    </location>
</feature>
<feature type="transmembrane region" description="Helical" evidence="7">
    <location>
        <begin position="367"/>
        <end position="384"/>
    </location>
</feature>
<name>A0A7M2WUU5_9BACT</name>
<evidence type="ECO:0000313" key="10">
    <source>
        <dbReference type="EMBL" id="QOV89064.1"/>
    </source>
</evidence>
<dbReference type="NCBIfam" id="TIGR01974">
    <property type="entry name" value="NDH_I_L"/>
    <property type="match status" value="1"/>
</dbReference>
<feature type="transmembrane region" description="Helical" evidence="7">
    <location>
        <begin position="580"/>
        <end position="602"/>
    </location>
</feature>
<protein>
    <submittedName>
        <fullName evidence="10">NADH-quinone oxidoreductase subunit L</fullName>
    </submittedName>
</protein>
<dbReference type="PRINTS" id="PR01435">
    <property type="entry name" value="NPOXDRDTASE5"/>
</dbReference>
<evidence type="ECO:0000256" key="2">
    <source>
        <dbReference type="ARBA" id="ARBA00022692"/>
    </source>
</evidence>
<proteinExistence type="predicted"/>